<dbReference type="InterPro" id="IPR044549">
    <property type="entry name" value="bHLH_AtIBH1-like"/>
</dbReference>
<keyword evidence="3" id="KW-0804">Transcription</keyword>
<proteinExistence type="predicted"/>
<evidence type="ECO:0000313" key="6">
    <source>
        <dbReference type="EnsemblPlants" id="AUR62013990-RA:cds"/>
    </source>
</evidence>
<dbReference type="GO" id="GO:0005634">
    <property type="term" value="C:nucleus"/>
    <property type="evidence" value="ECO:0007669"/>
    <property type="project" value="UniProtKB-SubCell"/>
</dbReference>
<feature type="region of interest" description="Disordered" evidence="5">
    <location>
        <begin position="1"/>
        <end position="24"/>
    </location>
</feature>
<evidence type="ECO:0000256" key="2">
    <source>
        <dbReference type="ARBA" id="ARBA00023015"/>
    </source>
</evidence>
<dbReference type="KEGG" id="cqi:110694527"/>
<dbReference type="InterPro" id="IPR044660">
    <property type="entry name" value="IBH1-like"/>
</dbReference>
<dbReference type="PANTHER" id="PTHR33124">
    <property type="entry name" value="TRANSCRIPTION FACTOR IBH1-LIKE 1"/>
    <property type="match status" value="1"/>
</dbReference>
<dbReference type="PANTHER" id="PTHR33124:SF9">
    <property type="entry name" value="TRANSCRIPTION FACTOR"/>
    <property type="match status" value="1"/>
</dbReference>
<evidence type="ECO:0000256" key="3">
    <source>
        <dbReference type="ARBA" id="ARBA00023163"/>
    </source>
</evidence>
<dbReference type="CDD" id="cd11444">
    <property type="entry name" value="bHLH_AtIBH1_like"/>
    <property type="match status" value="1"/>
</dbReference>
<dbReference type="GO" id="GO:0006355">
    <property type="term" value="P:regulation of DNA-templated transcription"/>
    <property type="evidence" value="ECO:0007669"/>
    <property type="project" value="InterPro"/>
</dbReference>
<sequence length="87" mass="10433">MRLMRKGVSTPAMSRVTTRRWRCKKGQPRRSREAVLRKVRKLQRVIPGGQRVQQIDHLFLRTADYILHLRLQINLLQTLFKLYSSYI</sequence>
<accession>A0A803LJ43</accession>
<keyword evidence="4" id="KW-0539">Nucleus</keyword>
<protein>
    <submittedName>
        <fullName evidence="6">Uncharacterized protein</fullName>
    </submittedName>
</protein>
<dbReference type="OMA" id="NHMAVAM"/>
<reference evidence="6" key="2">
    <citation type="submission" date="2021-03" db="UniProtKB">
        <authorList>
            <consortium name="EnsemblPlants"/>
        </authorList>
    </citation>
    <scope>IDENTIFICATION</scope>
</reference>
<dbReference type="Proteomes" id="UP000596660">
    <property type="component" value="Unplaced"/>
</dbReference>
<keyword evidence="7" id="KW-1185">Reference proteome</keyword>
<evidence type="ECO:0000256" key="4">
    <source>
        <dbReference type="ARBA" id="ARBA00023242"/>
    </source>
</evidence>
<evidence type="ECO:0000256" key="5">
    <source>
        <dbReference type="SAM" id="MobiDB-lite"/>
    </source>
</evidence>
<dbReference type="GeneID" id="110694527"/>
<dbReference type="AlphaFoldDB" id="A0A803LJ43"/>
<dbReference type="RefSeq" id="XP_021727403.1">
    <property type="nucleotide sequence ID" value="XM_021871711.1"/>
</dbReference>
<evidence type="ECO:0000256" key="1">
    <source>
        <dbReference type="ARBA" id="ARBA00004123"/>
    </source>
</evidence>
<comment type="subcellular location">
    <subcellularLocation>
        <location evidence="1">Nucleus</location>
    </subcellularLocation>
</comment>
<dbReference type="OrthoDB" id="1901781at2759"/>
<keyword evidence="2" id="KW-0805">Transcription regulation</keyword>
<name>A0A803LJ43_CHEQI</name>
<evidence type="ECO:0000313" key="7">
    <source>
        <dbReference type="Proteomes" id="UP000596660"/>
    </source>
</evidence>
<gene>
    <name evidence="6" type="primary">LOC110694527</name>
</gene>
<reference evidence="6" key="1">
    <citation type="journal article" date="2017" name="Nature">
        <title>The genome of Chenopodium quinoa.</title>
        <authorList>
            <person name="Jarvis D.E."/>
            <person name="Ho Y.S."/>
            <person name="Lightfoot D.J."/>
            <person name="Schmoeckel S.M."/>
            <person name="Li B."/>
            <person name="Borm T.J.A."/>
            <person name="Ohyanagi H."/>
            <person name="Mineta K."/>
            <person name="Michell C.T."/>
            <person name="Saber N."/>
            <person name="Kharbatia N.M."/>
            <person name="Rupper R.R."/>
            <person name="Sharp A.R."/>
            <person name="Dally N."/>
            <person name="Boughton B.A."/>
            <person name="Woo Y.H."/>
            <person name="Gao G."/>
            <person name="Schijlen E.G.W.M."/>
            <person name="Guo X."/>
            <person name="Momin A.A."/>
            <person name="Negrao S."/>
            <person name="Al-Babili S."/>
            <person name="Gehring C."/>
            <person name="Roessner U."/>
            <person name="Jung C."/>
            <person name="Murphy K."/>
            <person name="Arold S.T."/>
            <person name="Gojobori T."/>
            <person name="van der Linden C.G."/>
            <person name="van Loo E.N."/>
            <person name="Jellen E.N."/>
            <person name="Maughan P.J."/>
            <person name="Tester M."/>
        </authorList>
    </citation>
    <scope>NUCLEOTIDE SEQUENCE [LARGE SCALE GENOMIC DNA]</scope>
    <source>
        <strain evidence="6">cv. PI 614886</strain>
    </source>
</reference>
<dbReference type="EnsemblPlants" id="AUR62013990-RA">
    <property type="protein sequence ID" value="AUR62013990-RA:cds"/>
    <property type="gene ID" value="AUR62013990"/>
</dbReference>
<organism evidence="6 7">
    <name type="scientific">Chenopodium quinoa</name>
    <name type="common">Quinoa</name>
    <dbReference type="NCBI Taxonomy" id="63459"/>
    <lineage>
        <taxon>Eukaryota</taxon>
        <taxon>Viridiplantae</taxon>
        <taxon>Streptophyta</taxon>
        <taxon>Embryophyta</taxon>
        <taxon>Tracheophyta</taxon>
        <taxon>Spermatophyta</taxon>
        <taxon>Magnoliopsida</taxon>
        <taxon>eudicotyledons</taxon>
        <taxon>Gunneridae</taxon>
        <taxon>Pentapetalae</taxon>
        <taxon>Caryophyllales</taxon>
        <taxon>Chenopodiaceae</taxon>
        <taxon>Chenopodioideae</taxon>
        <taxon>Atripliceae</taxon>
        <taxon>Chenopodium</taxon>
    </lineage>
</organism>
<dbReference type="Gramene" id="AUR62013990-RA">
    <property type="protein sequence ID" value="AUR62013990-RA:cds"/>
    <property type="gene ID" value="AUR62013990"/>
</dbReference>